<gene>
    <name evidence="2" type="ORF">BVC71_12690</name>
</gene>
<evidence type="ECO:0000313" key="2">
    <source>
        <dbReference type="EMBL" id="OUD08798.1"/>
    </source>
</evidence>
<dbReference type="Proteomes" id="UP000194664">
    <property type="component" value="Unassembled WGS sequence"/>
</dbReference>
<keyword evidence="3" id="KW-1185">Reference proteome</keyword>
<dbReference type="Pfam" id="PF06568">
    <property type="entry name" value="YjiS-like"/>
    <property type="match status" value="1"/>
</dbReference>
<feature type="domain" description="YjiS-like" evidence="1">
    <location>
        <begin position="23"/>
        <end position="58"/>
    </location>
</feature>
<dbReference type="InterPro" id="IPR009506">
    <property type="entry name" value="YjiS-like"/>
</dbReference>
<dbReference type="OrthoDB" id="8244198at2"/>
<dbReference type="AlphaFoldDB" id="A0A251WXF4"/>
<comment type="caution">
    <text evidence="2">The sequence shown here is derived from an EMBL/GenBank/DDBJ whole genome shotgun (WGS) entry which is preliminary data.</text>
</comment>
<evidence type="ECO:0000313" key="3">
    <source>
        <dbReference type="Proteomes" id="UP000194664"/>
    </source>
</evidence>
<sequence>MAYAHEVRNGFAGTANAGLVAKLAERFAQYKTYRATINELSDLNDRELSDLGISRSMIKRIAIETAYGA</sequence>
<proteinExistence type="predicted"/>
<organism evidence="2 3">
    <name type="scientific">Marivivens niveibacter</name>
    <dbReference type="NCBI Taxonomy" id="1930667"/>
    <lineage>
        <taxon>Bacteria</taxon>
        <taxon>Pseudomonadati</taxon>
        <taxon>Pseudomonadota</taxon>
        <taxon>Alphaproteobacteria</taxon>
        <taxon>Rhodobacterales</taxon>
        <taxon>Paracoccaceae</taxon>
        <taxon>Marivivens group</taxon>
        <taxon>Marivivens</taxon>
    </lineage>
</organism>
<reference evidence="2 3" key="1">
    <citation type="submission" date="2016-12" db="EMBL/GenBank/DDBJ databases">
        <title>The draft genome sequence of HSLHS2.</title>
        <authorList>
            <person name="Hu D."/>
            <person name="Wang L."/>
            <person name="Shao Z."/>
        </authorList>
    </citation>
    <scope>NUCLEOTIDE SEQUENCE [LARGE SCALE GENOMIC DNA]</scope>
    <source>
        <strain evidence="2">MCCC 1A06712</strain>
    </source>
</reference>
<accession>A0A251WXF4</accession>
<protein>
    <recommendedName>
        <fullName evidence="1">YjiS-like domain-containing protein</fullName>
    </recommendedName>
</protein>
<dbReference type="RefSeq" id="WP_086452069.1">
    <property type="nucleotide sequence ID" value="NZ_MSPP01000004.1"/>
</dbReference>
<dbReference type="EMBL" id="MSPP01000004">
    <property type="protein sequence ID" value="OUD08798.1"/>
    <property type="molecule type" value="Genomic_DNA"/>
</dbReference>
<name>A0A251WXF4_9RHOB</name>
<evidence type="ECO:0000259" key="1">
    <source>
        <dbReference type="Pfam" id="PF06568"/>
    </source>
</evidence>